<comment type="caution">
    <text evidence="1">The sequence shown here is derived from an EMBL/GenBank/DDBJ whole genome shotgun (WGS) entry which is preliminary data.</text>
</comment>
<dbReference type="EMBL" id="AAZF01000001">
    <property type="protein sequence ID" value="EDJ93707.1"/>
    <property type="molecule type" value="Genomic_DNA"/>
</dbReference>
<dbReference type="AlphaFoldDB" id="A0A0H3PJI1"/>
<evidence type="ECO:0000313" key="1">
    <source>
        <dbReference type="EMBL" id="EDJ93707.1"/>
    </source>
</evidence>
<gene>
    <name evidence="1" type="ORF">CGSHi3655_07444</name>
</gene>
<organism evidence="1 2">
    <name type="scientific">Haemophilus influenzae (strain NTHi 3655)</name>
    <dbReference type="NCBI Taxonomy" id="375177"/>
    <lineage>
        <taxon>Bacteria</taxon>
        <taxon>Pseudomonadati</taxon>
        <taxon>Pseudomonadota</taxon>
        <taxon>Gammaproteobacteria</taxon>
        <taxon>Pasteurellales</taxon>
        <taxon>Pasteurellaceae</taxon>
        <taxon>Haemophilus</taxon>
    </lineage>
</organism>
<protein>
    <submittedName>
        <fullName evidence="1">Uncharacterized protein</fullName>
    </submittedName>
</protein>
<evidence type="ECO:0000313" key="2">
    <source>
        <dbReference type="Proteomes" id="UP000003185"/>
    </source>
</evidence>
<dbReference type="Proteomes" id="UP000003185">
    <property type="component" value="Unassembled WGS sequence"/>
</dbReference>
<accession>A0A0H3PJI1</accession>
<proteinExistence type="predicted"/>
<name>A0A0H3PJI1_HAEI3</name>
<reference evidence="1 2" key="1">
    <citation type="journal article" date="2007" name="Genome Biol.">
        <title>Characterization and modeling of the Haemophilus influenzae core and supragenomes based on the complete genomic sequences of Rd and 12 clinical nontypeable strains.</title>
        <authorList>
            <person name="Hogg J.S."/>
            <person name="Hu F.Z."/>
            <person name="Janto B."/>
            <person name="Boissy R."/>
            <person name="Hayes J."/>
            <person name="Keefe R."/>
            <person name="Post J.C."/>
            <person name="Ehrlich G.D."/>
        </authorList>
    </citation>
    <scope>NUCLEOTIDE SEQUENCE [LARGE SCALE GENOMIC DNA]</scope>
    <source>
        <strain evidence="2">NTHi 3655</strain>
    </source>
</reference>
<sequence>MNERSFYLFFVFWQVKKQKT</sequence>